<dbReference type="InterPro" id="IPR008816">
    <property type="entry name" value="Gly_zipper_2TM_dom"/>
</dbReference>
<keyword evidence="3" id="KW-0732">Signal</keyword>
<evidence type="ECO:0000259" key="4">
    <source>
        <dbReference type="Pfam" id="PF05433"/>
    </source>
</evidence>
<comment type="subcellular location">
    <subcellularLocation>
        <location evidence="1">Membrane</location>
    </subcellularLocation>
</comment>
<dbReference type="PANTHER" id="PTHR35603">
    <property type="match status" value="1"/>
</dbReference>
<feature type="chain" id="PRO_5045762552" evidence="3">
    <location>
        <begin position="21"/>
        <end position="155"/>
    </location>
</feature>
<dbReference type="Proteomes" id="UP001177212">
    <property type="component" value="Unassembled WGS sequence"/>
</dbReference>
<sequence length="155" mass="16812">MKAIALIMCALLTLSAPTFANYERNKAVAVQKVLFGDIKSVRNITEQELIQDKKNGWKTFGGALVGGVIGNQFGGGSGRAIATILGSVIGGSVANNNQQGSYYKQTQLVELLIQVENGDQFMVVQDLDQGMRFHKGDNVRLVYLGDNTVRVDKAY</sequence>
<evidence type="ECO:0000256" key="2">
    <source>
        <dbReference type="ARBA" id="ARBA00023136"/>
    </source>
</evidence>
<keyword evidence="6" id="KW-1185">Reference proteome</keyword>
<gene>
    <name evidence="5" type="ORF">Q8W34_05840</name>
</gene>
<dbReference type="RefSeq" id="WP_305471496.1">
    <property type="nucleotide sequence ID" value="NZ_JAUYVT010000003.1"/>
</dbReference>
<feature type="domain" description="Glycine zipper 2TM" evidence="4">
    <location>
        <begin position="59"/>
        <end position="96"/>
    </location>
</feature>
<dbReference type="EMBL" id="JAUYVT010000003">
    <property type="protein sequence ID" value="MDP2564145.1"/>
    <property type="molecule type" value="Genomic_DNA"/>
</dbReference>
<evidence type="ECO:0000313" key="6">
    <source>
        <dbReference type="Proteomes" id="UP001177212"/>
    </source>
</evidence>
<feature type="signal peptide" evidence="3">
    <location>
        <begin position="1"/>
        <end position="20"/>
    </location>
</feature>
<reference evidence="5" key="1">
    <citation type="submission" date="2023-07" db="EMBL/GenBank/DDBJ databases">
        <title>Genome content predicts the carbon catabolic preferences of heterotrophic bacteria.</title>
        <authorList>
            <person name="Gralka M."/>
        </authorList>
    </citation>
    <scope>NUCLEOTIDE SEQUENCE</scope>
    <source>
        <strain evidence="5">4G09</strain>
    </source>
</reference>
<dbReference type="InterPro" id="IPR051407">
    <property type="entry name" value="Bact_OM_lipoprot/Surf_antigen"/>
</dbReference>
<organism evidence="5 6">
    <name type="scientific">Pseudoalteromonas marina</name>
    <dbReference type="NCBI Taxonomy" id="267375"/>
    <lineage>
        <taxon>Bacteria</taxon>
        <taxon>Pseudomonadati</taxon>
        <taxon>Pseudomonadota</taxon>
        <taxon>Gammaproteobacteria</taxon>
        <taxon>Alteromonadales</taxon>
        <taxon>Pseudoalteromonadaceae</taxon>
        <taxon>Pseudoalteromonas</taxon>
    </lineage>
</organism>
<proteinExistence type="predicted"/>
<protein>
    <submittedName>
        <fullName evidence="5">Glycine zipper 2TM domain-containing protein</fullName>
    </submittedName>
</protein>
<comment type="caution">
    <text evidence="5">The sequence shown here is derived from an EMBL/GenBank/DDBJ whole genome shotgun (WGS) entry which is preliminary data.</text>
</comment>
<name>A0ABT9FBH4_9GAMM</name>
<evidence type="ECO:0000256" key="3">
    <source>
        <dbReference type="SAM" id="SignalP"/>
    </source>
</evidence>
<accession>A0ABT9FBH4</accession>
<dbReference type="Pfam" id="PF05433">
    <property type="entry name" value="Rick_17kDa_Anti"/>
    <property type="match status" value="1"/>
</dbReference>
<evidence type="ECO:0000313" key="5">
    <source>
        <dbReference type="EMBL" id="MDP2564145.1"/>
    </source>
</evidence>
<evidence type="ECO:0000256" key="1">
    <source>
        <dbReference type="ARBA" id="ARBA00004370"/>
    </source>
</evidence>
<dbReference type="PANTHER" id="PTHR35603:SF2">
    <property type="entry name" value="OUTER MEMBRANE LIPOPROTEIN"/>
    <property type="match status" value="1"/>
</dbReference>
<keyword evidence="2" id="KW-0472">Membrane</keyword>